<keyword evidence="2" id="KW-0812">Transmembrane</keyword>
<gene>
    <name evidence="3" type="ORF">I5M27_15300</name>
</gene>
<keyword evidence="2" id="KW-0472">Membrane</keyword>
<evidence type="ECO:0000256" key="2">
    <source>
        <dbReference type="SAM" id="Phobius"/>
    </source>
</evidence>
<keyword evidence="2" id="KW-1133">Transmembrane helix</keyword>
<dbReference type="EMBL" id="JAEHFX010000008">
    <property type="protein sequence ID" value="MBK0404363.1"/>
    <property type="molecule type" value="Genomic_DNA"/>
</dbReference>
<dbReference type="Pfam" id="PF16118">
    <property type="entry name" value="DUF4834"/>
    <property type="match status" value="1"/>
</dbReference>
<reference evidence="3 4" key="1">
    <citation type="submission" date="2020-12" db="EMBL/GenBank/DDBJ databases">
        <title>Bacterial novel species Adhaeribacter sp. BT258 isolated from soil.</title>
        <authorList>
            <person name="Jung H.-Y."/>
        </authorList>
    </citation>
    <scope>NUCLEOTIDE SEQUENCE [LARGE SCALE GENOMIC DNA]</scope>
    <source>
        <strain evidence="3 4">BT258</strain>
    </source>
</reference>
<protein>
    <submittedName>
        <fullName evidence="3">DUF4834 family protein</fullName>
    </submittedName>
</protein>
<comment type="caution">
    <text evidence="3">The sequence shown here is derived from an EMBL/GenBank/DDBJ whole genome shotgun (WGS) entry which is preliminary data.</text>
</comment>
<accession>A0ABS1C4X4</accession>
<organism evidence="3 4">
    <name type="scientific">Adhaeribacter terrigena</name>
    <dbReference type="NCBI Taxonomy" id="2793070"/>
    <lineage>
        <taxon>Bacteria</taxon>
        <taxon>Pseudomonadati</taxon>
        <taxon>Bacteroidota</taxon>
        <taxon>Cytophagia</taxon>
        <taxon>Cytophagales</taxon>
        <taxon>Hymenobacteraceae</taxon>
        <taxon>Adhaeribacter</taxon>
    </lineage>
</organism>
<proteinExistence type="predicted"/>
<evidence type="ECO:0000313" key="4">
    <source>
        <dbReference type="Proteomes" id="UP000644147"/>
    </source>
</evidence>
<name>A0ABS1C4X4_9BACT</name>
<evidence type="ECO:0000313" key="3">
    <source>
        <dbReference type="EMBL" id="MBK0404363.1"/>
    </source>
</evidence>
<dbReference type="InterPro" id="IPR018247">
    <property type="entry name" value="EF_Hand_1_Ca_BS"/>
</dbReference>
<feature type="compositionally biased region" description="Basic and acidic residues" evidence="1">
    <location>
        <begin position="66"/>
        <end position="90"/>
    </location>
</feature>
<dbReference type="InterPro" id="IPR032272">
    <property type="entry name" value="DUF4834"/>
</dbReference>
<feature type="transmembrane region" description="Helical" evidence="2">
    <location>
        <begin position="6"/>
        <end position="27"/>
    </location>
</feature>
<dbReference type="PROSITE" id="PS00018">
    <property type="entry name" value="EF_HAND_1"/>
    <property type="match status" value="1"/>
</dbReference>
<dbReference type="Proteomes" id="UP000644147">
    <property type="component" value="Unassembled WGS sequence"/>
</dbReference>
<feature type="region of interest" description="Disordered" evidence="1">
    <location>
        <begin position="65"/>
        <end position="90"/>
    </location>
</feature>
<dbReference type="RefSeq" id="WP_200507201.1">
    <property type="nucleotide sequence ID" value="NZ_JAEHFX010000008.1"/>
</dbReference>
<sequence>MLKFIIVTFFIIMFIRLVAPFLLRWLVKYLFKKHVSKGTFGAPQHPFGDSQQHRYQKPTGNVRVDYIPEEHQKPKKDFDGGRYVDYEEVK</sequence>
<keyword evidence="4" id="KW-1185">Reference proteome</keyword>
<evidence type="ECO:0000256" key="1">
    <source>
        <dbReference type="SAM" id="MobiDB-lite"/>
    </source>
</evidence>